<dbReference type="InterPro" id="IPR004137">
    <property type="entry name" value="HCP/CODH"/>
</dbReference>
<dbReference type="Gene3D" id="3.40.50.2030">
    <property type="match status" value="1"/>
</dbReference>
<dbReference type="GO" id="GO:0051539">
    <property type="term" value="F:4 iron, 4 sulfur cluster binding"/>
    <property type="evidence" value="ECO:0007669"/>
    <property type="project" value="UniProtKB-KW"/>
</dbReference>
<keyword evidence="1" id="KW-0004">4Fe-4S</keyword>
<proteinExistence type="predicted"/>
<dbReference type="EMBL" id="WHYR01000008">
    <property type="protein sequence ID" value="MQL51511.1"/>
    <property type="molecule type" value="Genomic_DNA"/>
</dbReference>
<evidence type="ECO:0000256" key="3">
    <source>
        <dbReference type="ARBA" id="ARBA00023004"/>
    </source>
</evidence>
<protein>
    <submittedName>
        <fullName evidence="5">Uncharacterized protein</fullName>
    </submittedName>
</protein>
<evidence type="ECO:0000256" key="2">
    <source>
        <dbReference type="ARBA" id="ARBA00022723"/>
    </source>
</evidence>
<evidence type="ECO:0000256" key="1">
    <source>
        <dbReference type="ARBA" id="ARBA00022485"/>
    </source>
</evidence>
<reference evidence="5 6" key="1">
    <citation type="submission" date="2019-10" db="EMBL/GenBank/DDBJ databases">
        <title>Comparative genomics of sulfur disproportionating microorganisms.</title>
        <authorList>
            <person name="Ward L.M."/>
            <person name="Bertran E."/>
            <person name="Johnston D."/>
        </authorList>
    </citation>
    <scope>NUCLEOTIDE SEQUENCE [LARGE SCALE GENOMIC DNA]</scope>
    <source>
        <strain evidence="5 6">DSM 14055</strain>
    </source>
</reference>
<dbReference type="SUPFAM" id="SSF56821">
    <property type="entry name" value="Prismane protein-like"/>
    <property type="match status" value="1"/>
</dbReference>
<sequence>MTCLFKYRLPVVASAAEAMHEKAVSIGAWAVALGLPTHVGVLLPVAGGPLAQRILTEGTKELTGGYFILEPDPESAAEKLLEAINERRAGLGLRLSAGSHAAFSHAHAV</sequence>
<evidence type="ECO:0000256" key="4">
    <source>
        <dbReference type="ARBA" id="ARBA00023014"/>
    </source>
</evidence>
<comment type="caution">
    <text evidence="5">The sequence shown here is derived from an EMBL/GenBank/DDBJ whole genome shotgun (WGS) entry which is preliminary data.</text>
</comment>
<dbReference type="AlphaFoldDB" id="A0A6N7INN4"/>
<keyword evidence="3" id="KW-0408">Iron</keyword>
<dbReference type="RefSeq" id="WP_152945434.1">
    <property type="nucleotide sequence ID" value="NZ_WHYR01000008.1"/>
</dbReference>
<name>A0A6N7INN4_9FIRM</name>
<accession>A0A6N7INN4</accession>
<keyword evidence="6" id="KW-1185">Reference proteome</keyword>
<evidence type="ECO:0000313" key="6">
    <source>
        <dbReference type="Proteomes" id="UP000441717"/>
    </source>
</evidence>
<dbReference type="Pfam" id="PF03063">
    <property type="entry name" value="Prismane"/>
    <property type="match status" value="1"/>
</dbReference>
<gene>
    <name evidence="5" type="ORF">GFC01_04370</name>
</gene>
<organism evidence="5 6">
    <name type="scientific">Desulfofundulus thermobenzoicus</name>
    <dbReference type="NCBI Taxonomy" id="29376"/>
    <lineage>
        <taxon>Bacteria</taxon>
        <taxon>Bacillati</taxon>
        <taxon>Bacillota</taxon>
        <taxon>Clostridia</taxon>
        <taxon>Eubacteriales</taxon>
        <taxon>Peptococcaceae</taxon>
        <taxon>Desulfofundulus</taxon>
    </lineage>
</organism>
<dbReference type="InterPro" id="IPR016099">
    <property type="entry name" value="Prismane-like_a/b-sand"/>
</dbReference>
<keyword evidence="2" id="KW-0479">Metal-binding</keyword>
<dbReference type="GO" id="GO:0016491">
    <property type="term" value="F:oxidoreductase activity"/>
    <property type="evidence" value="ECO:0007669"/>
    <property type="project" value="InterPro"/>
</dbReference>
<dbReference type="GO" id="GO:0046872">
    <property type="term" value="F:metal ion binding"/>
    <property type="evidence" value="ECO:0007669"/>
    <property type="project" value="UniProtKB-KW"/>
</dbReference>
<dbReference type="Proteomes" id="UP000441717">
    <property type="component" value="Unassembled WGS sequence"/>
</dbReference>
<dbReference type="InterPro" id="IPR011254">
    <property type="entry name" value="Prismane-like_sf"/>
</dbReference>
<keyword evidence="4" id="KW-0411">Iron-sulfur</keyword>
<evidence type="ECO:0000313" key="5">
    <source>
        <dbReference type="EMBL" id="MQL51511.1"/>
    </source>
</evidence>